<keyword evidence="1" id="KW-1133">Transmembrane helix</keyword>
<feature type="transmembrane region" description="Helical" evidence="1">
    <location>
        <begin position="6"/>
        <end position="26"/>
    </location>
</feature>
<dbReference type="EMBL" id="SEOQ01000258">
    <property type="protein sequence ID" value="TFY66323.1"/>
    <property type="molecule type" value="Genomic_DNA"/>
</dbReference>
<proteinExistence type="predicted"/>
<dbReference type="AlphaFoldDB" id="A0A4Y9YXG5"/>
<name>A0A4Y9YXG5_9AGAM</name>
<gene>
    <name evidence="2" type="ORF">EVG20_g4766</name>
</gene>
<evidence type="ECO:0000313" key="3">
    <source>
        <dbReference type="Proteomes" id="UP000298327"/>
    </source>
</evidence>
<dbReference type="Proteomes" id="UP000298327">
    <property type="component" value="Unassembled WGS sequence"/>
</dbReference>
<organism evidence="2 3">
    <name type="scientific">Dentipellis fragilis</name>
    <dbReference type="NCBI Taxonomy" id="205917"/>
    <lineage>
        <taxon>Eukaryota</taxon>
        <taxon>Fungi</taxon>
        <taxon>Dikarya</taxon>
        <taxon>Basidiomycota</taxon>
        <taxon>Agaricomycotina</taxon>
        <taxon>Agaricomycetes</taxon>
        <taxon>Russulales</taxon>
        <taxon>Hericiaceae</taxon>
        <taxon>Dentipellis</taxon>
    </lineage>
</organism>
<keyword evidence="1" id="KW-0472">Membrane</keyword>
<keyword evidence="3" id="KW-1185">Reference proteome</keyword>
<sequence length="81" mass="9085">MSFGLDVFSIIGTALGLLALAHTLYFKLHLPQEKIRGLLDSIASAKEFYQPLEDQGHDLRRRTADKNEMNLMLRAPTGTAR</sequence>
<keyword evidence="1" id="KW-0812">Transmembrane</keyword>
<protein>
    <submittedName>
        <fullName evidence="2">Uncharacterized protein</fullName>
    </submittedName>
</protein>
<evidence type="ECO:0000256" key="1">
    <source>
        <dbReference type="SAM" id="Phobius"/>
    </source>
</evidence>
<comment type="caution">
    <text evidence="2">The sequence shown here is derived from an EMBL/GenBank/DDBJ whole genome shotgun (WGS) entry which is preliminary data.</text>
</comment>
<reference evidence="2 3" key="1">
    <citation type="submission" date="2019-02" db="EMBL/GenBank/DDBJ databases">
        <title>Genome sequencing of the rare red list fungi Dentipellis fragilis.</title>
        <authorList>
            <person name="Buettner E."/>
            <person name="Kellner H."/>
        </authorList>
    </citation>
    <scope>NUCLEOTIDE SEQUENCE [LARGE SCALE GENOMIC DNA]</scope>
    <source>
        <strain evidence="2 3">DSM 105465</strain>
    </source>
</reference>
<accession>A0A4Y9YXG5</accession>
<evidence type="ECO:0000313" key="2">
    <source>
        <dbReference type="EMBL" id="TFY66323.1"/>
    </source>
</evidence>